<dbReference type="EMBL" id="WSZM01000043">
    <property type="protein sequence ID" value="KAF4045618.1"/>
    <property type="molecule type" value="Genomic_DNA"/>
</dbReference>
<name>A0A833WLZ2_PHYIN</name>
<evidence type="ECO:0000313" key="3">
    <source>
        <dbReference type="EMBL" id="KAF4140044.1"/>
    </source>
</evidence>
<protein>
    <recommendedName>
        <fullName evidence="5">C1q domain-containing protein</fullName>
    </recommendedName>
</protein>
<dbReference type="EMBL" id="JAACNO010001519">
    <property type="protein sequence ID" value="KAF4140044.1"/>
    <property type="molecule type" value="Genomic_DNA"/>
</dbReference>
<organism evidence="2 4">
    <name type="scientific">Phytophthora infestans</name>
    <name type="common">Potato late blight agent</name>
    <name type="synonym">Botrytis infestans</name>
    <dbReference type="NCBI Taxonomy" id="4787"/>
    <lineage>
        <taxon>Eukaryota</taxon>
        <taxon>Sar</taxon>
        <taxon>Stramenopiles</taxon>
        <taxon>Oomycota</taxon>
        <taxon>Peronosporomycetes</taxon>
        <taxon>Peronosporales</taxon>
        <taxon>Peronosporaceae</taxon>
        <taxon>Phytophthora</taxon>
    </lineage>
</organism>
<dbReference type="Proteomes" id="UP000704712">
    <property type="component" value="Unassembled WGS sequence"/>
</dbReference>
<gene>
    <name evidence="2" type="ORF">GN244_ATG02069</name>
    <name evidence="3" type="ORF">GN958_ATG10794</name>
</gene>
<accession>A0A833WLZ2</accession>
<feature type="coiled-coil region" evidence="1">
    <location>
        <begin position="157"/>
        <end position="212"/>
    </location>
</feature>
<keyword evidence="1" id="KW-0175">Coiled coil</keyword>
<evidence type="ECO:0000313" key="2">
    <source>
        <dbReference type="EMBL" id="KAF4045618.1"/>
    </source>
</evidence>
<dbReference type="AlphaFoldDB" id="A0A833WLZ2"/>
<sequence>MAETTECGVTAFAPPPAPTYRFFITSKAEKVKITLEGLESKKQWSSGFLDDKEYLTSTNKVPNASPTDYVKVFKDALEFLMKNSADEDEDEIIETDKLEREDDDAKAPLNPAKIRRKLTPLKDDTFQLELTVKIRIFESAWNAKYLFSLEPVTLDRLDILEAKLRDVEEELEKTTNNLSEEKQERANVAEELSEVKAKLEKVESALISVKNSKAVVRLNAASKNVPQLNDKGQLKWSSVTGSGFVSSIDGYGVRVLVAGWYVVHSTVYLAPQTVGTDIKIQVNGTYLRSMPAPCTLKQNTSVTFAFTTYFKQSDEIVIVATGSPFKVGGDLDAFRLGN</sequence>
<comment type="caution">
    <text evidence="2">The sequence shown here is derived from an EMBL/GenBank/DDBJ whole genome shotgun (WGS) entry which is preliminary data.</text>
</comment>
<proteinExistence type="predicted"/>
<evidence type="ECO:0000256" key="1">
    <source>
        <dbReference type="SAM" id="Coils"/>
    </source>
</evidence>
<dbReference type="Proteomes" id="UP000602510">
    <property type="component" value="Unassembled WGS sequence"/>
</dbReference>
<evidence type="ECO:0008006" key="5">
    <source>
        <dbReference type="Google" id="ProtNLM"/>
    </source>
</evidence>
<evidence type="ECO:0000313" key="4">
    <source>
        <dbReference type="Proteomes" id="UP000602510"/>
    </source>
</evidence>
<keyword evidence="4" id="KW-1185">Reference proteome</keyword>
<dbReference type="OMA" id="MAETTEC"/>
<reference evidence="2" key="1">
    <citation type="submission" date="2020-04" db="EMBL/GenBank/DDBJ databases">
        <title>Hybrid Assembly of Korean Phytophthora infestans isolates.</title>
        <authorList>
            <person name="Prokchorchik M."/>
            <person name="Lee Y."/>
            <person name="Seo J."/>
            <person name="Cho J.-H."/>
            <person name="Park Y.-E."/>
            <person name="Jang D.-C."/>
            <person name="Im J.-S."/>
            <person name="Choi J.-G."/>
            <person name="Park H.-J."/>
            <person name="Lee G.-B."/>
            <person name="Lee Y.-G."/>
            <person name="Hong S.-Y."/>
            <person name="Cho K."/>
            <person name="Sohn K.H."/>
        </authorList>
    </citation>
    <scope>NUCLEOTIDE SEQUENCE</scope>
    <source>
        <strain evidence="2">KR_1_A1</strain>
        <strain evidence="3">KR_2_A2</strain>
    </source>
</reference>